<evidence type="ECO:0000313" key="2">
    <source>
        <dbReference type="Proteomes" id="UP001207468"/>
    </source>
</evidence>
<name>A0ACC0U859_9AGAM</name>
<sequence length="161" mass="18250">MELGIALRRGSTSQMQTISSLWIPSPPAAFVLLGRRSPSLARDSRDTLPVWLPVMCPRKVLRRRGWWWLWRGTASGIRGFRHRPGTSGLGCLLWFRRVMMGELLHETTRPERAPRQHPRFGSSRGGYTGRTYSLKGTTICDREWVLCMLSEGCYVDSGASS</sequence>
<gene>
    <name evidence="1" type="ORF">F5148DRAFT_120655</name>
</gene>
<dbReference type="EMBL" id="JAGFNK010000128">
    <property type="protein sequence ID" value="KAI9507369.1"/>
    <property type="molecule type" value="Genomic_DNA"/>
</dbReference>
<protein>
    <submittedName>
        <fullName evidence="1">Uncharacterized protein</fullName>
    </submittedName>
</protein>
<accession>A0ACC0U859</accession>
<organism evidence="1 2">
    <name type="scientific">Russula earlei</name>
    <dbReference type="NCBI Taxonomy" id="71964"/>
    <lineage>
        <taxon>Eukaryota</taxon>
        <taxon>Fungi</taxon>
        <taxon>Dikarya</taxon>
        <taxon>Basidiomycota</taxon>
        <taxon>Agaricomycotina</taxon>
        <taxon>Agaricomycetes</taxon>
        <taxon>Russulales</taxon>
        <taxon>Russulaceae</taxon>
        <taxon>Russula</taxon>
    </lineage>
</organism>
<proteinExistence type="predicted"/>
<keyword evidence="2" id="KW-1185">Reference proteome</keyword>
<dbReference type="Proteomes" id="UP001207468">
    <property type="component" value="Unassembled WGS sequence"/>
</dbReference>
<evidence type="ECO:0000313" key="1">
    <source>
        <dbReference type="EMBL" id="KAI9507369.1"/>
    </source>
</evidence>
<comment type="caution">
    <text evidence="1">The sequence shown here is derived from an EMBL/GenBank/DDBJ whole genome shotgun (WGS) entry which is preliminary data.</text>
</comment>
<reference evidence="1" key="1">
    <citation type="submission" date="2021-03" db="EMBL/GenBank/DDBJ databases">
        <title>Evolutionary priming and transition to the ectomycorrhizal habit in an iconic lineage of mushroom-forming fungi: is preadaptation a requirement?</title>
        <authorList>
            <consortium name="DOE Joint Genome Institute"/>
            <person name="Looney B.P."/>
            <person name="Miyauchi S."/>
            <person name="Morin E."/>
            <person name="Drula E."/>
            <person name="Courty P.E."/>
            <person name="Chicoki N."/>
            <person name="Fauchery L."/>
            <person name="Kohler A."/>
            <person name="Kuo A."/>
            <person name="LaButti K."/>
            <person name="Pangilinan J."/>
            <person name="Lipzen A."/>
            <person name="Riley R."/>
            <person name="Andreopoulos W."/>
            <person name="He G."/>
            <person name="Johnson J."/>
            <person name="Barry K.W."/>
            <person name="Grigoriev I.V."/>
            <person name="Nagy L."/>
            <person name="Hibbett D."/>
            <person name="Henrissat B."/>
            <person name="Matheny P.B."/>
            <person name="Labbe J."/>
            <person name="Martin A.F."/>
        </authorList>
    </citation>
    <scope>NUCLEOTIDE SEQUENCE</scope>
    <source>
        <strain evidence="1">BPL698</strain>
    </source>
</reference>